<gene>
    <name evidence="3" type="ORF">EYR15_13965</name>
</gene>
<reference evidence="3 4" key="1">
    <citation type="submission" date="2019-02" db="EMBL/GenBank/DDBJ databases">
        <title>Hansschlegelia quercus sp. nov., a novel methylotrophic bacterium from buds of oak (Quercus robur L.).</title>
        <authorList>
            <person name="Agafonova N.V."/>
            <person name="Kaparullina E.N."/>
            <person name="Grouzdev D.S."/>
            <person name="Doronina N.V."/>
        </authorList>
    </citation>
    <scope>NUCLEOTIDE SEQUENCE [LARGE SCALE GENOMIC DNA]</scope>
    <source>
        <strain evidence="3 4">Dub</strain>
    </source>
</reference>
<dbReference type="Pfam" id="PF07992">
    <property type="entry name" value="Pyr_redox_2"/>
    <property type="match status" value="1"/>
</dbReference>
<dbReference type="InterPro" id="IPR023753">
    <property type="entry name" value="FAD/NAD-binding_dom"/>
</dbReference>
<dbReference type="OrthoDB" id="5287468at2"/>
<dbReference type="GO" id="GO:0016491">
    <property type="term" value="F:oxidoreductase activity"/>
    <property type="evidence" value="ECO:0007669"/>
    <property type="project" value="UniProtKB-KW"/>
</dbReference>
<dbReference type="PRINTS" id="PR00469">
    <property type="entry name" value="PNDRDTASEII"/>
</dbReference>
<dbReference type="InterPro" id="IPR036188">
    <property type="entry name" value="FAD/NAD-bd_sf"/>
</dbReference>
<accession>A0A4Q9GHQ1</accession>
<evidence type="ECO:0000256" key="1">
    <source>
        <dbReference type="ARBA" id="ARBA00023002"/>
    </source>
</evidence>
<keyword evidence="1" id="KW-0560">Oxidoreductase</keyword>
<evidence type="ECO:0000313" key="4">
    <source>
        <dbReference type="Proteomes" id="UP000291613"/>
    </source>
</evidence>
<dbReference type="EMBL" id="SIUB01000007">
    <property type="protein sequence ID" value="TBN48688.1"/>
    <property type="molecule type" value="Genomic_DNA"/>
</dbReference>
<feature type="domain" description="FAD/NAD(P)-binding" evidence="2">
    <location>
        <begin position="151"/>
        <end position="408"/>
    </location>
</feature>
<organism evidence="3 4">
    <name type="scientific">Hansschlegelia quercus</name>
    <dbReference type="NCBI Taxonomy" id="2528245"/>
    <lineage>
        <taxon>Bacteria</taxon>
        <taxon>Pseudomonadati</taxon>
        <taxon>Pseudomonadota</taxon>
        <taxon>Alphaproteobacteria</taxon>
        <taxon>Hyphomicrobiales</taxon>
        <taxon>Methylopilaceae</taxon>
        <taxon>Hansschlegelia</taxon>
    </lineage>
</organism>
<dbReference type="Pfam" id="PF13510">
    <property type="entry name" value="Fer2_4"/>
    <property type="match status" value="1"/>
</dbReference>
<dbReference type="InterPro" id="IPR042204">
    <property type="entry name" value="2Fe-2S-bd_N"/>
</dbReference>
<dbReference type="RefSeq" id="WP_131004172.1">
    <property type="nucleotide sequence ID" value="NZ_JBHSZR010000009.1"/>
</dbReference>
<dbReference type="InterPro" id="IPR051691">
    <property type="entry name" value="Metab_Enz_Cyan_OpOx_G3PDH"/>
</dbReference>
<dbReference type="AlphaFoldDB" id="A0A4Q9GHQ1"/>
<dbReference type="PANTHER" id="PTHR42949:SF3">
    <property type="entry name" value="ANAEROBIC GLYCEROL-3-PHOSPHATE DEHYDROGENASE SUBUNIT B"/>
    <property type="match status" value="1"/>
</dbReference>
<proteinExistence type="predicted"/>
<dbReference type="Gene3D" id="3.10.20.440">
    <property type="entry name" value="2Fe-2S iron-sulphur cluster binding domain, sarcosine oxidase, alpha subunit, N-terminal domain"/>
    <property type="match status" value="1"/>
</dbReference>
<sequence length="557" mass="57330">MSGPFRLPPSAGARFGTRIDRDEPVGFRFAGRALSGLYGDTLASALLASGAPRWATSPTLGRPRALAALGLEDHVPVMIEDDSGDWAAISGDEIVIREGMAARPVRLAPKTSVRGMIRGVAIERLRRVLPLPRMRLPAPRPLPSTIEETCDVVVIGSGAAGVAAVTALRRTGLHVVIVEASRRPCGTSDLFDAVVAERALGDWTARAAAAFADRDALRLGATVIDIEPGPAVVAIERSDPRRPGEVVVRRISAGAVVLATGFRERPLVFRDNDRPGIIGSQAARALLRRHAVAPGEKVVVATLSDDGYRTAVDLKEAGVSVEMTLDARDAPQGGIVDEAKALGLPLAFSSVVTGVDYDEGAGRITGVRAANRLGDGAAAAARSIEADALVVAGGFAARDELARRSGLRPEHGLFTAFAGSGVADAIASGWRAGLAAANHLFAATEDQQPVVDALSDEADGPVAAYLARLGAEDADSAFVDFGAEITASDIGSAVALGADGPEALSRLLGLGSGLDCGRFSADLPSHAFAAAGARGAPAPLKTARLTLGLLAARATLR</sequence>
<dbReference type="PANTHER" id="PTHR42949">
    <property type="entry name" value="ANAEROBIC GLYCEROL-3-PHOSPHATE DEHYDROGENASE SUBUNIT B"/>
    <property type="match status" value="1"/>
</dbReference>
<protein>
    <submittedName>
        <fullName evidence="3">FAD-binding protein</fullName>
    </submittedName>
</protein>
<evidence type="ECO:0000313" key="3">
    <source>
        <dbReference type="EMBL" id="TBN48688.1"/>
    </source>
</evidence>
<name>A0A4Q9GHQ1_9HYPH</name>
<dbReference type="SUPFAM" id="SSF51905">
    <property type="entry name" value="FAD/NAD(P)-binding domain"/>
    <property type="match status" value="1"/>
</dbReference>
<comment type="caution">
    <text evidence="3">The sequence shown here is derived from an EMBL/GenBank/DDBJ whole genome shotgun (WGS) entry which is preliminary data.</text>
</comment>
<dbReference type="Gene3D" id="3.50.50.60">
    <property type="entry name" value="FAD/NAD(P)-binding domain"/>
    <property type="match status" value="2"/>
</dbReference>
<keyword evidence="4" id="KW-1185">Reference proteome</keyword>
<dbReference type="Proteomes" id="UP000291613">
    <property type="component" value="Unassembled WGS sequence"/>
</dbReference>
<evidence type="ECO:0000259" key="2">
    <source>
        <dbReference type="Pfam" id="PF07992"/>
    </source>
</evidence>